<feature type="domain" description="Integrator complex subunit 4/Protein SIEL C-terminal Ig-like" evidence="3">
    <location>
        <begin position="1742"/>
        <end position="1868"/>
    </location>
</feature>
<accession>A0A2A6BML9</accession>
<organism evidence="4 5">
    <name type="scientific">Pristionchus pacificus</name>
    <name type="common">Parasitic nematode worm</name>
    <dbReference type="NCBI Taxonomy" id="54126"/>
    <lineage>
        <taxon>Eukaryota</taxon>
        <taxon>Metazoa</taxon>
        <taxon>Ecdysozoa</taxon>
        <taxon>Nematoda</taxon>
        <taxon>Chromadorea</taxon>
        <taxon>Rhabditida</taxon>
        <taxon>Rhabditina</taxon>
        <taxon>Diplogasteromorpha</taxon>
        <taxon>Diplogasteroidea</taxon>
        <taxon>Neodiplogasteridae</taxon>
        <taxon>Pristionchus</taxon>
    </lineage>
</organism>
<dbReference type="EnsemblMetazoa" id="PPA29864.1">
    <property type="protein sequence ID" value="PPA29864.1"/>
    <property type="gene ID" value="WBGene00202733"/>
</dbReference>
<dbReference type="Proteomes" id="UP000005239">
    <property type="component" value="Unassembled WGS sequence"/>
</dbReference>
<dbReference type="InterPro" id="IPR011989">
    <property type="entry name" value="ARM-like"/>
</dbReference>
<dbReference type="InterPro" id="IPR016024">
    <property type="entry name" value="ARM-type_fold"/>
</dbReference>
<dbReference type="CDD" id="cd20379">
    <property type="entry name" value="Tudor_dTUD-like"/>
    <property type="match status" value="1"/>
</dbReference>
<dbReference type="Pfam" id="PF25458">
    <property type="entry name" value="INTS4_C"/>
    <property type="match status" value="1"/>
</dbReference>
<comment type="subcellular location">
    <subcellularLocation>
        <location evidence="1">Nucleus</location>
    </subcellularLocation>
</comment>
<dbReference type="OrthoDB" id="18190at2759"/>
<name>A0A2A6BML9_PRIPA</name>
<proteinExistence type="predicted"/>
<dbReference type="PANTHER" id="PTHR20938:SF0">
    <property type="entry name" value="INTEGRATOR COMPLEX SUBUNIT 4"/>
    <property type="match status" value="1"/>
</dbReference>
<accession>A0A8R1UJZ4</accession>
<dbReference type="InterPro" id="IPR057412">
    <property type="entry name" value="INTS4_C"/>
</dbReference>
<evidence type="ECO:0000313" key="4">
    <source>
        <dbReference type="EnsemblMetazoa" id="PPA29864.1"/>
    </source>
</evidence>
<keyword evidence="5" id="KW-1185">Reference proteome</keyword>
<keyword evidence="2" id="KW-0539">Nucleus</keyword>
<protein>
    <submittedName>
        <fullName evidence="4">HEAT domain-containing protein</fullName>
    </submittedName>
</protein>
<evidence type="ECO:0000259" key="3">
    <source>
        <dbReference type="Pfam" id="PF25458"/>
    </source>
</evidence>
<sequence>MGKLISSSFSVLIMGARIDSDDDGGGGKAISKKETRMLLAINSAESQLIDAMDREMHDSGSTFEVEKFVDVFRKYTPHFAQMMSAESSEDSDEEDERPLPKKYLPFLSAFAKTRDEFVAAIKNNYKVLCKKDLKDLNFSVFKSHPEEIFKSYDKCGGRQAKANSGAASPHQLQLNTQQTFSSFGTDEMVEYALNSMNINDSVDTDHGSLLSGHEEELRKTIESESDTPTPTIEDWNGSRERRVERANDENKWRCAVPDAVPLMVPSRDNCRPLEQLPTSINMVDQDRREMNDICEKKKEEVISVTSRTSQSHAPILATGCDASIIHNSSTHHGTSAQCHGIRSIVSPSSNVESDEMCTPTRLISHSQSNSSPSNAVPTIAHSPHGSSHMNDITAEDELFSVMAGLKDAMKKVGKVGVVVHQDVRFALPPMIERVVRAEINREQPITVKELIGVEYADESLEQFMLKMLTMDATLMKILVLNSNDEGVNVVHLQKNISMQLKNNSNMNHGEKRGNDDRLEEIEMDHTIVPSIPERLTSIDHHQFYPESIHLPMILTVSKAVGLTILKEHKGLFAVVLSTWSSTIENQLKALQLLDIDHLSLSSERHLEKGRAVVLKSDVGEYCRGIVSEEWTRDQNGTVVKCMLIDFGDEVLIPVEVIYAFPNWTETIPPASILMTELECYPIGATLETDKFSDSEWKCIEKVLDEWNVVTIHVMSLKGNRYVMDLQNEAGESFTHTLIGMRIAKKELVGGDTVSSHLLSVDMPIPSSDEHSDPIDPIDSKTALEIEQDFNELLGSSYVEKIMDDTMNIVDSRPLNHEKVESQVGTGGTFDKQVKDTTELVSLVNENIEEDWTNMIEERHDGSDHCLPSSINVINIPSLLQFVAQPIPNAPPPLIGLNAVSFKFWTITNEEEYFQIIYGCINIPMSSSIGPMRVKRKYNEINPSLQSKPATSTLIDSKYAKSDPQEFEIIKKSKTVPFQLNIAKVSKIGDIGRVALRMAHSLLERTDDNIIRKVLPIILASKERDGKSLSRHSFLDGSILSLMEMLIRRGIIAEWGIFPSWIESALKRADHDMHNPIKRREAIKFRTALAVFNVSGAESTGSIQSFVCDATRDRDVRVRISALEGLREIGQLQVEHYSVVKELCRDSQASVRMSSLRLIHRFAQSFPHHEIVVPSSYSSIISSRICLSDDAFCAVCHAVNDMEVEVRCLASSLLGEFDVVSESYLDQTLDKKLMKMKKTEKGAMIGVRTNQSLFSIRKIDKKKDNSEWSSGKELNEIAPGEKGRMGKEEESIMPQGACGAFISALEDEFMEVRKAGVHSLGKLACTRPSLAATALDHLADMFNDEIEEVRLDSITALTPLVSRGELYKEQLETIIKCLDDATPVSRGALRRLLEKTNFADIECIRICVKSLLLCMKRYPMDKNDIFETMGSLGRCHSSLVHPLVTELLNIHPIFASQEKSLQDDEYMAKLVMVLNAASQFEPLISLLPPYVLRHFRYMRCAMPHLVPHIPAMESREKGVAERHLNELRDKWTGGKGQLLEEVYSRLVEIQKTKESNTRIKLRKYIVEDLEAISSFNISLASPSRLLISIVSLLNSMDRSPLESINVTGDANEIHESIDKELWGLECIEDGISSLPSPIISFLVETKVHVIVFRWMTSLLLRPLSYKSVMEQMRTEIDNIQSRFMDSSLVQSSSCKSLVDGLLYLLRSGKVISHQMLNDLILNNPPSLPSSIDNIEKVKVKWAKIIEPEKDVLMERPHRFVSLLPTCTHFVADIHELDEDDRERIRIKIEYPDGSNTLFRPRKKEMNEMEDNILRLRSNVLVAVSSSWSDAADVTLSIVLLPSSSSRSIPLSSSPSSSLPSSVTIKIQPMVNAGGHHNPSLMGPGAMPM</sequence>
<evidence type="ECO:0000256" key="1">
    <source>
        <dbReference type="ARBA" id="ARBA00004123"/>
    </source>
</evidence>
<dbReference type="GO" id="GO:0016180">
    <property type="term" value="P:snRNA processing"/>
    <property type="evidence" value="ECO:0000318"/>
    <property type="project" value="GO_Central"/>
</dbReference>
<evidence type="ECO:0000256" key="2">
    <source>
        <dbReference type="ARBA" id="ARBA00023242"/>
    </source>
</evidence>
<gene>
    <name evidence="4" type="primary">WBGene00202733</name>
</gene>
<dbReference type="PANTHER" id="PTHR20938">
    <property type="entry name" value="INTEGRATOR COMPLEX SUBUNIT 4"/>
    <property type="match status" value="1"/>
</dbReference>
<dbReference type="GO" id="GO:0032039">
    <property type="term" value="C:integrator complex"/>
    <property type="evidence" value="ECO:0000318"/>
    <property type="project" value="GO_Central"/>
</dbReference>
<dbReference type="SUPFAM" id="SSF48371">
    <property type="entry name" value="ARM repeat"/>
    <property type="match status" value="1"/>
</dbReference>
<dbReference type="Gene3D" id="1.25.10.10">
    <property type="entry name" value="Leucine-rich Repeat Variant"/>
    <property type="match status" value="2"/>
</dbReference>
<reference evidence="5" key="1">
    <citation type="journal article" date="2008" name="Nat. Genet.">
        <title>The Pristionchus pacificus genome provides a unique perspective on nematode lifestyle and parasitism.</title>
        <authorList>
            <person name="Dieterich C."/>
            <person name="Clifton S.W."/>
            <person name="Schuster L.N."/>
            <person name="Chinwalla A."/>
            <person name="Delehaunty K."/>
            <person name="Dinkelacker I."/>
            <person name="Fulton L."/>
            <person name="Fulton R."/>
            <person name="Godfrey J."/>
            <person name="Minx P."/>
            <person name="Mitreva M."/>
            <person name="Roeseler W."/>
            <person name="Tian H."/>
            <person name="Witte H."/>
            <person name="Yang S.P."/>
            <person name="Wilson R.K."/>
            <person name="Sommer R.J."/>
        </authorList>
    </citation>
    <scope>NUCLEOTIDE SEQUENCE [LARGE SCALE GENOMIC DNA]</scope>
    <source>
        <strain evidence="5">PS312</strain>
    </source>
</reference>
<evidence type="ECO:0000313" key="5">
    <source>
        <dbReference type="Proteomes" id="UP000005239"/>
    </source>
</evidence>
<reference evidence="4" key="2">
    <citation type="submission" date="2022-06" db="UniProtKB">
        <authorList>
            <consortium name="EnsemblMetazoa"/>
        </authorList>
    </citation>
    <scope>IDENTIFICATION</scope>
    <source>
        <strain evidence="4">PS312</strain>
    </source>
</reference>